<evidence type="ECO:0000256" key="2">
    <source>
        <dbReference type="SAM" id="SignalP"/>
    </source>
</evidence>
<keyword evidence="5" id="KW-1185">Reference proteome</keyword>
<dbReference type="Pfam" id="PF13505">
    <property type="entry name" value="OMP_b-brl"/>
    <property type="match status" value="1"/>
</dbReference>
<dbReference type="EMBL" id="CP150845">
    <property type="protein sequence ID" value="WYZ20261.1"/>
    <property type="molecule type" value="Genomic_DNA"/>
</dbReference>
<sequence length="176" mass="19325">MKKLLVAVVLLVTTMMSAQKGSILLGGNVGFSSEKIGDDKYENFEFSPKVGYQFTDKWTLGVEGSILNYKESGSKTKEAYRVGAFTRYSMPLSELFSFYADLGVGYQERSIDKTKGVYAGLTPGLFINMKKGFGLNFNIGGIGYDNLSGKGTPREQRFGFNFGESITFGISKNFGL</sequence>
<dbReference type="Gene3D" id="2.40.160.20">
    <property type="match status" value="1"/>
</dbReference>
<reference evidence="4 5" key="1">
    <citation type="submission" date="2024-03" db="EMBL/GenBank/DDBJ databases">
        <title>Flavobacterium soyae.</title>
        <authorList>
            <person name="Zheng W."/>
        </authorList>
    </citation>
    <scope>NUCLEOTIDE SEQUENCE [LARGE SCALE GENOMIC DNA]</scope>
    <source>
        <strain evidence="4 5">55</strain>
    </source>
</reference>
<dbReference type="InterPro" id="IPR027385">
    <property type="entry name" value="Beta-barrel_OMP"/>
</dbReference>
<organism evidence="4 5">
    <name type="scientific">Flavobacterium soyae</name>
    <dbReference type="NCBI Taxonomy" id="2903098"/>
    <lineage>
        <taxon>Bacteria</taxon>
        <taxon>Pseudomonadati</taxon>
        <taxon>Bacteroidota</taxon>
        <taxon>Flavobacteriia</taxon>
        <taxon>Flavobacteriales</taxon>
        <taxon>Flavobacteriaceae</taxon>
        <taxon>Flavobacterium</taxon>
    </lineage>
</organism>
<protein>
    <submittedName>
        <fullName evidence="4">Outer membrane beta-barrel protein</fullName>
    </submittedName>
</protein>
<name>A0ABZ2UH35_9FLAO</name>
<evidence type="ECO:0000313" key="4">
    <source>
        <dbReference type="EMBL" id="WYZ20261.1"/>
    </source>
</evidence>
<dbReference type="SUPFAM" id="SSF56925">
    <property type="entry name" value="OMPA-like"/>
    <property type="match status" value="1"/>
</dbReference>
<proteinExistence type="predicted"/>
<evidence type="ECO:0000256" key="1">
    <source>
        <dbReference type="ARBA" id="ARBA00022729"/>
    </source>
</evidence>
<gene>
    <name evidence="4" type="ORF">AABD74_02090</name>
</gene>
<feature type="domain" description="Outer membrane protein beta-barrel" evidence="3">
    <location>
        <begin position="6"/>
        <end position="162"/>
    </location>
</feature>
<accession>A0ABZ2UH35</accession>
<keyword evidence="1 2" id="KW-0732">Signal</keyword>
<dbReference type="Proteomes" id="UP001623852">
    <property type="component" value="Chromosome"/>
</dbReference>
<feature type="signal peptide" evidence="2">
    <location>
        <begin position="1"/>
        <end position="18"/>
    </location>
</feature>
<feature type="chain" id="PRO_5045860494" evidence="2">
    <location>
        <begin position="19"/>
        <end position="176"/>
    </location>
</feature>
<evidence type="ECO:0000313" key="5">
    <source>
        <dbReference type="Proteomes" id="UP001623852"/>
    </source>
</evidence>
<evidence type="ECO:0000259" key="3">
    <source>
        <dbReference type="Pfam" id="PF13505"/>
    </source>
</evidence>
<dbReference type="InterPro" id="IPR011250">
    <property type="entry name" value="OMP/PagP_B-barrel"/>
</dbReference>
<dbReference type="RefSeq" id="WP_406844537.1">
    <property type="nucleotide sequence ID" value="NZ_CP150845.1"/>
</dbReference>